<protein>
    <submittedName>
        <fullName evidence="1">Uncharacterized protein</fullName>
    </submittedName>
</protein>
<dbReference type="EMBL" id="AVOT02074291">
    <property type="protein sequence ID" value="MBW0563490.1"/>
    <property type="molecule type" value="Genomic_DNA"/>
</dbReference>
<gene>
    <name evidence="1" type="ORF">O181_103205</name>
</gene>
<accession>A0A9Q3JHN8</accession>
<reference evidence="1" key="1">
    <citation type="submission" date="2021-03" db="EMBL/GenBank/DDBJ databases">
        <title>Draft genome sequence of rust myrtle Austropuccinia psidii MF-1, a brazilian biotype.</title>
        <authorList>
            <person name="Quecine M.C."/>
            <person name="Pachon D.M.R."/>
            <person name="Bonatelli M.L."/>
            <person name="Correr F.H."/>
            <person name="Franceschini L.M."/>
            <person name="Leite T.F."/>
            <person name="Margarido G.R.A."/>
            <person name="Almeida C.A."/>
            <person name="Ferrarezi J.A."/>
            <person name="Labate C.A."/>
        </authorList>
    </citation>
    <scope>NUCLEOTIDE SEQUENCE</scope>
    <source>
        <strain evidence="1">MF-1</strain>
    </source>
</reference>
<dbReference type="Proteomes" id="UP000765509">
    <property type="component" value="Unassembled WGS sequence"/>
</dbReference>
<evidence type="ECO:0000313" key="1">
    <source>
        <dbReference type="EMBL" id="MBW0563490.1"/>
    </source>
</evidence>
<keyword evidence="2" id="KW-1185">Reference proteome</keyword>
<comment type="caution">
    <text evidence="1">The sequence shown here is derived from an EMBL/GenBank/DDBJ whole genome shotgun (WGS) entry which is preliminary data.</text>
</comment>
<organism evidence="1 2">
    <name type="scientific">Austropuccinia psidii MF-1</name>
    <dbReference type="NCBI Taxonomy" id="1389203"/>
    <lineage>
        <taxon>Eukaryota</taxon>
        <taxon>Fungi</taxon>
        <taxon>Dikarya</taxon>
        <taxon>Basidiomycota</taxon>
        <taxon>Pucciniomycotina</taxon>
        <taxon>Pucciniomycetes</taxon>
        <taxon>Pucciniales</taxon>
        <taxon>Sphaerophragmiaceae</taxon>
        <taxon>Austropuccinia</taxon>
    </lineage>
</organism>
<proteinExistence type="predicted"/>
<sequence>MCGKKAFTLVSPRHFPTFLGATGGPTTIDLTWANHIAQCLNPTTSTRINNHSSDHQSVIRKIFPLDHTPKQKPKHLSITLRKLDHMSFVTSLRENLDANPPNPVDLYPNTINQSTTTFTKAIRKAFESQGKWVITHHNCIKPWWETKILNPLVKKRNVARCQMLKTGLPESKTLYYQHWEVFKRKVWELKTSHWRRFLAEKGPENACLEYKFTKEHSTT</sequence>
<name>A0A9Q3JHN8_9BASI</name>
<dbReference type="AlphaFoldDB" id="A0A9Q3JHN8"/>
<evidence type="ECO:0000313" key="2">
    <source>
        <dbReference type="Proteomes" id="UP000765509"/>
    </source>
</evidence>